<feature type="domain" description="VASt" evidence="9">
    <location>
        <begin position="904"/>
        <end position="1071"/>
    </location>
</feature>
<dbReference type="PROSITE" id="PS50003">
    <property type="entry name" value="PH_DOMAIN"/>
    <property type="match status" value="1"/>
</dbReference>
<dbReference type="SUPFAM" id="SSF103657">
    <property type="entry name" value="BAR/IMD domain-like"/>
    <property type="match status" value="1"/>
</dbReference>
<dbReference type="FunFam" id="2.30.29.30:FF:000349">
    <property type="entry name" value="Transcription factor SipA3"/>
    <property type="match status" value="1"/>
</dbReference>
<dbReference type="Proteomes" id="UP000447873">
    <property type="component" value="Unassembled WGS sequence"/>
</dbReference>
<evidence type="ECO:0000256" key="6">
    <source>
        <dbReference type="SAM" id="MobiDB-lite"/>
    </source>
</evidence>
<dbReference type="InterPro" id="IPR027267">
    <property type="entry name" value="AH/BAR_dom_sf"/>
</dbReference>
<gene>
    <name evidence="10" type="ORF">BLS_004188</name>
    <name evidence="11" type="ORF">EG328_004276</name>
</gene>
<evidence type="ECO:0000313" key="12">
    <source>
        <dbReference type="Proteomes" id="UP000447873"/>
    </source>
</evidence>
<dbReference type="InterPro" id="IPR039463">
    <property type="entry name" value="Sip3/Lam1_BAR"/>
</dbReference>
<dbReference type="InterPro" id="IPR004148">
    <property type="entry name" value="BAR_dom"/>
</dbReference>
<dbReference type="InterPro" id="IPR011993">
    <property type="entry name" value="PH-like_dom_sf"/>
</dbReference>
<dbReference type="InterPro" id="IPR042067">
    <property type="entry name" value="Sip3_PH"/>
</dbReference>
<sequence length="1343" mass="149592">MADSEPQPLPTLIPVAKPITLMDHSPVGLKEAGLDSPTFRATAHHFGEQIDVVEKWLENYIKAAGRVANEVTSLEALINTYLSWATPPQALSEAILDHDYTLLALKRYNEGAKEFWMTTIKWMKKVESTVVDPIRIFLQVDVANLKNARRNLEHQQRTFDGLISRYSSNSKTKEASSLREDAFQLHEARKAYLKASMDYSVLAPQVRNALDKLLVKIFSDRWKDMKSSRDALAASFGKWSGDIDRIRGWSKEMENNERVFKRELEMARTQIEAAAEVNVRPPRELDDYAVSTVPYIGSSAPVTKENEERPDRQGWLFQRTTSGRPARTVWIRRWFYVKHGIFGYLTNNTRTGAVEESDKVGVLLCGVRPAFNEERRFCFEVKTKDTSIVLQAETQGDLTQWISTFEVAKRKALENPASTDAIAAGSKSIDPAFAITPPVSPEFAAKNGEQEEAPPERSNTLAVEPAMVRSSTDVSGRKPVGADRDGESSRDHAARIISKLKSDKGPSSSQSGGIAGLIAASHHGLALGVGGSPPQLAPSNVLNISTDFKAILGNYLPLSSLAPSTLANPPAPTNLSKTAVVVSGERGLGLGTTAMDGGMPSGLMANIWGSANWGFANRFERGDAKKPIERRRSVSQPPSPIVGMMPIDVGPSESTPDLSSLTHRKTISMVADPSHRPIRSAVTLDDYPNYYPLTLKAQDAQFRMIFPDVSRDDKLVLVFRAAWTATDNHEFPGRVYITMNDIYFYSNHFGLVLVSSIGLDTIHEITAAPGKDCDFLFVHLKPGVATDGTTRITIKTFLEPLKMLQRRLTYLLRNADAEEPASLENVIRALLKFELGGAVESPSMESWEDVIPDTPTDGMSRRDYDNRVPLRIDGTLYPNLSHAVSRNATKFRLPVQPVMYVPQGMSAPTIFKEFDITAKALFHVLAGDKSTVFQMLNCENGAERLIQSPWVQPEQGHHRREFRYQVVNGGKRFDVADHQLIDVLNDHLCYVITDRRTPWSLPSPHKFSLMTKIVITHAAKSRCRLSIYTRVDWRKDPLFGKGLIETQALADLKLYATSLTAILIDQVSRLGTQANNSRKAVQIFGQVGIQTQSSHVSTTDIPGSRSGDRIRTHTILGLTSAALLRVALQVFFAILGLIVQLVQSSAKVVTAHTIVVGLLALSAFTNVYFANRDSWSWWRERNARSFMAKIGVHPNVMMGRSVWLKDLDEFLLHPDGSQNEVGSLESPCVTQFNALVSQTDPSASPGIKTELGHSPHTQSTIRRLQRSRQHIGSYRHDLLVALRIVDKVEKEIMKAEWESWVWGEATKCKDAVRVIKKSNETDDLRNWWNEYCGSCLMEMERLD</sequence>
<evidence type="ECO:0000313" key="10">
    <source>
        <dbReference type="EMBL" id="KAE9972097.1"/>
    </source>
</evidence>
<evidence type="ECO:0008006" key="13">
    <source>
        <dbReference type="Google" id="ProtNLM"/>
    </source>
</evidence>
<feature type="transmembrane region" description="Helical" evidence="7">
    <location>
        <begin position="1115"/>
        <end position="1142"/>
    </location>
</feature>
<feature type="coiled-coil region" evidence="5">
    <location>
        <begin position="135"/>
        <end position="165"/>
    </location>
</feature>
<organism evidence="11 12">
    <name type="scientific">Venturia inaequalis</name>
    <name type="common">Apple scab fungus</name>
    <dbReference type="NCBI Taxonomy" id="5025"/>
    <lineage>
        <taxon>Eukaryota</taxon>
        <taxon>Fungi</taxon>
        <taxon>Dikarya</taxon>
        <taxon>Ascomycota</taxon>
        <taxon>Pezizomycotina</taxon>
        <taxon>Dothideomycetes</taxon>
        <taxon>Pleosporomycetidae</taxon>
        <taxon>Venturiales</taxon>
        <taxon>Venturiaceae</taxon>
        <taxon>Venturia</taxon>
    </lineage>
</organism>
<dbReference type="Pfam" id="PF16016">
    <property type="entry name" value="VASt"/>
    <property type="match status" value="1"/>
</dbReference>
<keyword evidence="5" id="KW-0175">Coiled coil</keyword>
<feature type="domain" description="PH" evidence="8">
    <location>
        <begin position="309"/>
        <end position="410"/>
    </location>
</feature>
<keyword evidence="3 7" id="KW-1133">Transmembrane helix</keyword>
<evidence type="ECO:0000259" key="9">
    <source>
        <dbReference type="PROSITE" id="PS51778"/>
    </source>
</evidence>
<dbReference type="InterPro" id="IPR031968">
    <property type="entry name" value="VASt"/>
</dbReference>
<comment type="caution">
    <text evidence="11">The sequence shown here is derived from an EMBL/GenBank/DDBJ whole genome shotgun (WGS) entry which is preliminary data.</text>
</comment>
<evidence type="ECO:0000256" key="7">
    <source>
        <dbReference type="SAM" id="Phobius"/>
    </source>
</evidence>
<keyword evidence="2 7" id="KW-0812">Transmembrane</keyword>
<proteinExistence type="predicted"/>
<evidence type="ECO:0000256" key="2">
    <source>
        <dbReference type="ARBA" id="ARBA00022692"/>
    </source>
</evidence>
<evidence type="ECO:0000313" key="11">
    <source>
        <dbReference type="EMBL" id="KAE9973665.1"/>
    </source>
</evidence>
<keyword evidence="4 7" id="KW-0472">Membrane</keyword>
<evidence type="ECO:0000256" key="1">
    <source>
        <dbReference type="ARBA" id="ARBA00004370"/>
    </source>
</evidence>
<dbReference type="InterPro" id="IPR001849">
    <property type="entry name" value="PH_domain"/>
</dbReference>
<accession>A0A8H3UQ25</accession>
<feature type="region of interest" description="Disordered" evidence="6">
    <location>
        <begin position="438"/>
        <end position="491"/>
    </location>
</feature>
<name>A0A8H3UQ25_VENIN</name>
<dbReference type="SUPFAM" id="SSF50729">
    <property type="entry name" value="PH domain-like"/>
    <property type="match status" value="1"/>
</dbReference>
<dbReference type="CDD" id="cd07609">
    <property type="entry name" value="BAR_SIP3_fungi"/>
    <property type="match status" value="1"/>
</dbReference>
<dbReference type="Gene3D" id="1.20.1270.60">
    <property type="entry name" value="Arfaptin homology (AH) domain/BAR domain"/>
    <property type="match status" value="1"/>
</dbReference>
<dbReference type="GO" id="GO:0005737">
    <property type="term" value="C:cytoplasm"/>
    <property type="evidence" value="ECO:0007669"/>
    <property type="project" value="InterPro"/>
</dbReference>
<dbReference type="Gene3D" id="2.30.29.30">
    <property type="entry name" value="Pleckstrin-homology domain (PH domain)/Phosphotyrosine-binding domain (PTB)"/>
    <property type="match status" value="2"/>
</dbReference>
<dbReference type="GO" id="GO:0016020">
    <property type="term" value="C:membrane"/>
    <property type="evidence" value="ECO:0007669"/>
    <property type="project" value="UniProtKB-SubCell"/>
</dbReference>
<dbReference type="PANTHER" id="PTHR14248">
    <property type="entry name" value="CYCLIN Y, ISOFORM A"/>
    <property type="match status" value="1"/>
</dbReference>
<feature type="compositionally biased region" description="Basic and acidic residues" evidence="6">
    <location>
        <begin position="480"/>
        <end position="491"/>
    </location>
</feature>
<dbReference type="PROSITE" id="PS51778">
    <property type="entry name" value="VAST"/>
    <property type="match status" value="1"/>
</dbReference>
<dbReference type="CDD" id="cd13280">
    <property type="entry name" value="PH_SIP3"/>
    <property type="match status" value="1"/>
</dbReference>
<evidence type="ECO:0000259" key="8">
    <source>
        <dbReference type="PROSITE" id="PS50003"/>
    </source>
</evidence>
<feature type="transmembrane region" description="Helical" evidence="7">
    <location>
        <begin position="1148"/>
        <end position="1169"/>
    </location>
</feature>
<evidence type="ECO:0000256" key="5">
    <source>
        <dbReference type="SAM" id="Coils"/>
    </source>
</evidence>
<dbReference type="EMBL" id="WNWS01000237">
    <property type="protein sequence ID" value="KAE9973665.1"/>
    <property type="molecule type" value="Genomic_DNA"/>
</dbReference>
<dbReference type="EMBL" id="WNWQ01000274">
    <property type="protein sequence ID" value="KAE9972097.1"/>
    <property type="molecule type" value="Genomic_DNA"/>
</dbReference>
<evidence type="ECO:0000256" key="3">
    <source>
        <dbReference type="ARBA" id="ARBA00022989"/>
    </source>
</evidence>
<evidence type="ECO:0000256" key="4">
    <source>
        <dbReference type="ARBA" id="ARBA00023136"/>
    </source>
</evidence>
<protein>
    <recommendedName>
        <fullName evidence="13">Transcription factor SipA3</fullName>
    </recommendedName>
</protein>
<dbReference type="Pfam" id="PF16746">
    <property type="entry name" value="BAR_3"/>
    <property type="match status" value="1"/>
</dbReference>
<feature type="region of interest" description="Disordered" evidence="6">
    <location>
        <begin position="627"/>
        <end position="647"/>
    </location>
</feature>
<dbReference type="FunFam" id="1.20.1270.60:FF:000079">
    <property type="entry name" value="Transcription factor SipA3"/>
    <property type="match status" value="1"/>
</dbReference>
<dbReference type="SMART" id="SM00233">
    <property type="entry name" value="PH"/>
    <property type="match status" value="1"/>
</dbReference>
<reference evidence="11 12" key="1">
    <citation type="submission" date="2018-12" db="EMBL/GenBank/DDBJ databases">
        <title>Venturia inaequalis Genome Resource.</title>
        <authorList>
            <person name="Lichtner F.J."/>
        </authorList>
    </citation>
    <scope>NUCLEOTIDE SEQUENCE [LARGE SCALE GENOMIC DNA]</scope>
    <source>
        <strain evidence="11 12">120213</strain>
        <strain evidence="10">Bline_iso_100314</strain>
    </source>
</reference>
<comment type="subcellular location">
    <subcellularLocation>
        <location evidence="1">Membrane</location>
    </subcellularLocation>
</comment>
<dbReference type="Proteomes" id="UP000433883">
    <property type="component" value="Unassembled WGS sequence"/>
</dbReference>
<dbReference type="Pfam" id="PF00169">
    <property type="entry name" value="PH"/>
    <property type="match status" value="1"/>
</dbReference>